<organism evidence="1 2">
    <name type="scientific">Jiangella alba</name>
    <dbReference type="NCBI Taxonomy" id="561176"/>
    <lineage>
        <taxon>Bacteria</taxon>
        <taxon>Bacillati</taxon>
        <taxon>Actinomycetota</taxon>
        <taxon>Actinomycetes</taxon>
        <taxon>Jiangellales</taxon>
        <taxon>Jiangellaceae</taxon>
        <taxon>Jiangella</taxon>
    </lineage>
</organism>
<protein>
    <recommendedName>
        <fullName evidence="3">Protein ImuA</fullName>
    </recommendedName>
</protein>
<gene>
    <name evidence="1" type="ORF">SAMN04488561_1150</name>
</gene>
<dbReference type="STRING" id="561176.SAMN04488561_1150"/>
<evidence type="ECO:0008006" key="3">
    <source>
        <dbReference type="Google" id="ProtNLM"/>
    </source>
</evidence>
<evidence type="ECO:0000313" key="2">
    <source>
        <dbReference type="Proteomes" id="UP000181980"/>
    </source>
</evidence>
<dbReference type="EMBL" id="FNUC01000003">
    <property type="protein sequence ID" value="SEE37997.1"/>
    <property type="molecule type" value="Genomic_DNA"/>
</dbReference>
<evidence type="ECO:0000313" key="1">
    <source>
        <dbReference type="EMBL" id="SEE37997.1"/>
    </source>
</evidence>
<dbReference type="Proteomes" id="UP000181980">
    <property type="component" value="Unassembled WGS sequence"/>
</dbReference>
<keyword evidence="2" id="KW-1185">Reference proteome</keyword>
<proteinExistence type="predicted"/>
<sequence length="233" mass="23687">MTVRGRDQAEAALARAGFAVQPVELVAVLPALRTLLGGLRRGHVVAVDGMGALPLALLAGATAAGAWTAVVGLSEFGVLAAAGLGADLGRVVVVEEPGAQWAEVVAVLLTSVEVVLVRPPVQVGGQLSRRLVALARRHGTALVCVGDWEGAQTRLRVASSLWVGPEHGRGHLRGRRVKVEAYGRGAGARPRSAWLWLPGPDGTVSGADLEALETADRASAAGPAGPAGLEVAG</sequence>
<dbReference type="Gene3D" id="3.40.50.720">
    <property type="entry name" value="NAD(P)-binding Rossmann-like Domain"/>
    <property type="match status" value="1"/>
</dbReference>
<dbReference type="RefSeq" id="WP_069113166.1">
    <property type="nucleotide sequence ID" value="NZ_FNUC01000003.1"/>
</dbReference>
<reference evidence="2" key="1">
    <citation type="submission" date="2016-10" db="EMBL/GenBank/DDBJ databases">
        <authorList>
            <person name="Varghese N."/>
            <person name="Submissions S."/>
        </authorList>
    </citation>
    <scope>NUCLEOTIDE SEQUENCE [LARGE SCALE GENOMIC DNA]</scope>
    <source>
        <strain evidence="2">DSM 45237</strain>
    </source>
</reference>
<dbReference type="AlphaFoldDB" id="A0A1H5ICU2"/>
<name>A0A1H5ICU2_9ACTN</name>
<accession>A0A1H5ICU2</accession>